<evidence type="ECO:0000256" key="8">
    <source>
        <dbReference type="ARBA" id="ARBA00026081"/>
    </source>
</evidence>
<feature type="transmembrane region" description="Helical" evidence="9">
    <location>
        <begin position="102"/>
        <end position="125"/>
    </location>
</feature>
<feature type="transmembrane region" description="Helical" evidence="9">
    <location>
        <begin position="60"/>
        <end position="81"/>
    </location>
</feature>
<comment type="similarity">
    <text evidence="3">Belongs to the LptF/LptG family.</text>
</comment>
<proteinExistence type="inferred from homology"/>
<dbReference type="EMBL" id="JABVCQ010000002">
    <property type="protein sequence ID" value="MBB1124830.1"/>
    <property type="molecule type" value="Genomic_DNA"/>
</dbReference>
<evidence type="ECO:0000313" key="11">
    <source>
        <dbReference type="Proteomes" id="UP000548632"/>
    </source>
</evidence>
<feature type="transmembrane region" description="Helical" evidence="9">
    <location>
        <begin position="12"/>
        <end position="33"/>
    </location>
</feature>
<dbReference type="InterPro" id="IPR030923">
    <property type="entry name" value="LptG"/>
</dbReference>
<accession>A0A839H869</accession>
<evidence type="ECO:0000256" key="9">
    <source>
        <dbReference type="SAM" id="Phobius"/>
    </source>
</evidence>
<evidence type="ECO:0000256" key="2">
    <source>
        <dbReference type="ARBA" id="ARBA00004651"/>
    </source>
</evidence>
<evidence type="ECO:0000313" key="10">
    <source>
        <dbReference type="EMBL" id="MBB1124830.1"/>
    </source>
</evidence>
<sequence length="355" mass="38567">MTILDRYLARAVLLGTVITLAIFIPLLSIIIFADQIDQIGTQNYGIWQVTQFVLFSLPRYGYQIFPLATLIGALAGLGNLASRSELVAMRAAGVSLGGMIRGALGGGVILAIAVVILGEGITPIAERHALALRSFAATGQAVQLTASGLWVRDGNAFIAVGEVLPNAHLRDILIYELDGTRLRYATHAESASYETDHWILNNVARSLIEPNQVRIEHHASQTWQSLLNPELLKLIIVEPHALSVWGIIRYIQFLQSSQQDASLYRVALWTKLVQPLLVLTMIFVSIPVLVGSARSTSLGARIFTGIPIGIAFYLISRTCTYLALLFGLNPAIAALLPPLLLIAAALWVLAHVNLR</sequence>
<comment type="subcellular location">
    <subcellularLocation>
        <location evidence="2">Cell membrane</location>
        <topology evidence="2">Multi-pass membrane protein</topology>
    </subcellularLocation>
</comment>
<dbReference type="Proteomes" id="UP000548632">
    <property type="component" value="Unassembled WGS sequence"/>
</dbReference>
<organism evidence="10 11">
    <name type="scientific">Thiospirillum jenense</name>
    <dbReference type="NCBI Taxonomy" id="1653858"/>
    <lineage>
        <taxon>Bacteria</taxon>
        <taxon>Pseudomonadati</taxon>
        <taxon>Pseudomonadota</taxon>
        <taxon>Gammaproteobacteria</taxon>
        <taxon>Chromatiales</taxon>
        <taxon>Chromatiaceae</taxon>
        <taxon>Thiospirillum</taxon>
    </lineage>
</organism>
<dbReference type="AlphaFoldDB" id="A0A839H869"/>
<dbReference type="NCBIfam" id="TIGR04408">
    <property type="entry name" value="LptG_lptG"/>
    <property type="match status" value="1"/>
</dbReference>
<evidence type="ECO:0000256" key="6">
    <source>
        <dbReference type="ARBA" id="ARBA00022989"/>
    </source>
</evidence>
<gene>
    <name evidence="10" type="primary">lptG</name>
    <name evidence="10" type="ORF">HUK38_01115</name>
</gene>
<evidence type="ECO:0000256" key="1">
    <source>
        <dbReference type="ARBA" id="ARBA00002265"/>
    </source>
</evidence>
<dbReference type="GO" id="GO:0055085">
    <property type="term" value="P:transmembrane transport"/>
    <property type="evidence" value="ECO:0007669"/>
    <property type="project" value="InterPro"/>
</dbReference>
<comment type="caution">
    <text evidence="10">The sequence shown here is derived from an EMBL/GenBank/DDBJ whole genome shotgun (WGS) entry which is preliminary data.</text>
</comment>
<keyword evidence="5 9" id="KW-0812">Transmembrane</keyword>
<dbReference type="PANTHER" id="PTHR33529">
    <property type="entry name" value="SLR0882 PROTEIN-RELATED"/>
    <property type="match status" value="1"/>
</dbReference>
<feature type="transmembrane region" description="Helical" evidence="9">
    <location>
        <begin position="322"/>
        <end position="350"/>
    </location>
</feature>
<keyword evidence="7 9" id="KW-0472">Membrane</keyword>
<dbReference type="Pfam" id="PF03739">
    <property type="entry name" value="LptF_LptG"/>
    <property type="match status" value="1"/>
</dbReference>
<dbReference type="GO" id="GO:0043190">
    <property type="term" value="C:ATP-binding cassette (ABC) transporter complex"/>
    <property type="evidence" value="ECO:0007669"/>
    <property type="project" value="InterPro"/>
</dbReference>
<evidence type="ECO:0000256" key="7">
    <source>
        <dbReference type="ARBA" id="ARBA00023136"/>
    </source>
</evidence>
<evidence type="ECO:0000256" key="3">
    <source>
        <dbReference type="ARBA" id="ARBA00007725"/>
    </source>
</evidence>
<evidence type="ECO:0000256" key="5">
    <source>
        <dbReference type="ARBA" id="ARBA00022692"/>
    </source>
</evidence>
<comment type="subunit">
    <text evidence="8">Component of the lipopolysaccharide transport and assembly complex. The LptBFG transporter is composed of two ATP-binding proteins (LptB) and two transmembrane proteins (LptF and LptG).</text>
</comment>
<keyword evidence="4" id="KW-1003">Cell membrane</keyword>
<dbReference type="GO" id="GO:0015920">
    <property type="term" value="P:lipopolysaccharide transport"/>
    <property type="evidence" value="ECO:0007669"/>
    <property type="project" value="TreeGrafter"/>
</dbReference>
<keyword evidence="11" id="KW-1185">Reference proteome</keyword>
<protein>
    <submittedName>
        <fullName evidence="10">LPS export ABC transporter permease LptG</fullName>
    </submittedName>
</protein>
<keyword evidence="6 9" id="KW-1133">Transmembrane helix</keyword>
<name>A0A839H869_9GAMM</name>
<dbReference type="PANTHER" id="PTHR33529:SF2">
    <property type="entry name" value="LIPOPOLYSACCHARIDE EXPORT SYSTEM PERMEASE PROTEIN LPTG"/>
    <property type="match status" value="1"/>
</dbReference>
<evidence type="ECO:0000256" key="4">
    <source>
        <dbReference type="ARBA" id="ARBA00022475"/>
    </source>
</evidence>
<dbReference type="InterPro" id="IPR005495">
    <property type="entry name" value="LptG/LptF_permease"/>
</dbReference>
<feature type="transmembrane region" description="Helical" evidence="9">
    <location>
        <begin position="298"/>
        <end position="315"/>
    </location>
</feature>
<reference evidence="10 11" key="1">
    <citation type="journal article" date="2020" name="Arch. Microbiol.">
        <title>The genome sequence of the giant phototrophic gammaproteobacterium Thiospirillum jenense gives insight into its physiological properties and phylogenetic relationships.</title>
        <authorList>
            <person name="Imhoff J.F."/>
            <person name="Meyer T.E."/>
            <person name="Kyndt J.A."/>
        </authorList>
    </citation>
    <scope>NUCLEOTIDE SEQUENCE [LARGE SCALE GENOMIC DNA]</scope>
    <source>
        <strain evidence="10 11">DSM 216</strain>
    </source>
</reference>
<feature type="transmembrane region" description="Helical" evidence="9">
    <location>
        <begin position="272"/>
        <end position="292"/>
    </location>
</feature>
<comment type="function">
    <text evidence="1">Part of the ABC transporter complex LptBFG involved in the translocation of lipopolysaccharide (LPS) from the inner membrane to the outer membrane.</text>
</comment>